<dbReference type="InterPro" id="IPR005311">
    <property type="entry name" value="PBP_dimer"/>
</dbReference>
<comment type="subcellular location">
    <subcellularLocation>
        <location evidence="1">Membrane</location>
    </subcellularLocation>
</comment>
<evidence type="ECO:0000313" key="7">
    <source>
        <dbReference type="Proteomes" id="UP000238375"/>
    </source>
</evidence>
<evidence type="ECO:0000313" key="6">
    <source>
        <dbReference type="EMBL" id="PRY32757.1"/>
    </source>
</evidence>
<dbReference type="Proteomes" id="UP000238375">
    <property type="component" value="Unassembled WGS sequence"/>
</dbReference>
<keyword evidence="3 4" id="KW-0472">Membrane</keyword>
<evidence type="ECO:0000256" key="1">
    <source>
        <dbReference type="ARBA" id="ARBA00004370"/>
    </source>
</evidence>
<dbReference type="OrthoDB" id="9804124at2"/>
<keyword evidence="4" id="KW-1133">Transmembrane helix</keyword>
<sequence length="725" mass="80573">MANHKEQIIGRAKHVSYLVFALAFCIVGRLIYVQYFDTYQGRSWASWQEKDFPTITIPAMRGNIYAVDGSLMATSLPSYEVGLDPTVAKEDYFRSKADSLGLLLSRIYGDRSPRDYTELVRDARRKKRQYVLLSNRYVTFAERQEMLKWPFFRSSGKVSARGGVLRAHYERYHPFGTMAERTIGNLDPETHRGQRGLEASFQTALAGRDAVGEAEKLSGGVYKPVVDGPDMKPEPGMDLHTTIDVNYQDMAESALRTTLEKYQAAKGCVVVMEVNTGEIRAMANLSRVDGKNGPRYIETFNHALAGGTDPGSTFKLATMMAMLERKVVSLNQSVATGDGIAKWGTRTIRDAHRVGFGTITARQVFEKSSNVGVHLLMRNYFYRHPDDFCRLLRQFHLDKKTGIHMLGEAQPLLPNPQMKGWSGQSAPSLALGYEMRQTPLQMLTLYNAIANDGYWVRPMLVRQVKLADEVKVDNKPYVSSERICSLSTVRQVQSLLRGVVENGTAKKIASPYYAIAGKTGTAQKIINGKYQVGKYSVSFIGYFPANKPKYSMVAMVDSPQGDNIDLLYAGAVAAPVFKEVADRIMAYDVQIQKPVRAKNQVDGPALMAGYADDLHTIDSVLGVKQRVGIEGWVEASKKGHWVERSTRADQVPDVRGLSLRDALFLLENRGLRVAIQGRGKVTEQSVEPGTVIKQTPGRQISLTLKEPVLASKADSTTTATKRHST</sequence>
<keyword evidence="6" id="KW-0132">Cell division</keyword>
<keyword evidence="2" id="KW-0645">Protease</keyword>
<dbReference type="InterPro" id="IPR005543">
    <property type="entry name" value="PASTA_dom"/>
</dbReference>
<dbReference type="SUPFAM" id="SSF56519">
    <property type="entry name" value="Penicillin binding protein dimerisation domain"/>
    <property type="match status" value="1"/>
</dbReference>
<dbReference type="InterPro" id="IPR001460">
    <property type="entry name" value="PCN-bd_Tpept"/>
</dbReference>
<dbReference type="InterPro" id="IPR050515">
    <property type="entry name" value="Beta-lactam/transpept"/>
</dbReference>
<dbReference type="EMBL" id="PVTE01000020">
    <property type="protein sequence ID" value="PRY32757.1"/>
    <property type="molecule type" value="Genomic_DNA"/>
</dbReference>
<feature type="domain" description="PASTA" evidence="5">
    <location>
        <begin position="645"/>
        <end position="706"/>
    </location>
</feature>
<keyword evidence="4" id="KW-0812">Transmembrane</keyword>
<accession>A0A2T0SH84</accession>
<keyword evidence="7" id="KW-1185">Reference proteome</keyword>
<dbReference type="GO" id="GO:0071555">
    <property type="term" value="P:cell wall organization"/>
    <property type="evidence" value="ECO:0007669"/>
    <property type="project" value="TreeGrafter"/>
</dbReference>
<dbReference type="AlphaFoldDB" id="A0A2T0SH84"/>
<dbReference type="Gene3D" id="3.30.10.20">
    <property type="match status" value="1"/>
</dbReference>
<reference evidence="6 7" key="1">
    <citation type="submission" date="2018-03" db="EMBL/GenBank/DDBJ databases">
        <title>Genomic Encyclopedia of Archaeal and Bacterial Type Strains, Phase II (KMG-II): from individual species to whole genera.</title>
        <authorList>
            <person name="Goeker M."/>
        </authorList>
    </citation>
    <scope>NUCLEOTIDE SEQUENCE [LARGE SCALE GENOMIC DNA]</scope>
    <source>
        <strain evidence="6 7">DSM 28354</strain>
    </source>
</reference>
<dbReference type="InterPro" id="IPR036138">
    <property type="entry name" value="PBP_dimer_sf"/>
</dbReference>
<dbReference type="Pfam" id="PF00905">
    <property type="entry name" value="Transpeptidase"/>
    <property type="match status" value="1"/>
</dbReference>
<name>A0A2T0SH84_9BACT</name>
<dbReference type="GO" id="GO:0051301">
    <property type="term" value="P:cell division"/>
    <property type="evidence" value="ECO:0007669"/>
    <property type="project" value="UniProtKB-KW"/>
</dbReference>
<proteinExistence type="predicted"/>
<dbReference type="SUPFAM" id="SSF56601">
    <property type="entry name" value="beta-lactamase/transpeptidase-like"/>
    <property type="match status" value="1"/>
</dbReference>
<keyword evidence="6" id="KW-0131">Cell cycle</keyword>
<comment type="caution">
    <text evidence="6">The sequence shown here is derived from an EMBL/GenBank/DDBJ whole genome shotgun (WGS) entry which is preliminary data.</text>
</comment>
<dbReference type="Gene3D" id="3.40.710.10">
    <property type="entry name" value="DD-peptidase/beta-lactamase superfamily"/>
    <property type="match status" value="1"/>
</dbReference>
<dbReference type="RefSeq" id="WP_106139643.1">
    <property type="nucleotide sequence ID" value="NZ_PVTE01000020.1"/>
</dbReference>
<gene>
    <name evidence="6" type="ORF">CLV58_1208</name>
</gene>
<dbReference type="SMART" id="SM00740">
    <property type="entry name" value="PASTA"/>
    <property type="match status" value="1"/>
</dbReference>
<evidence type="ECO:0000256" key="4">
    <source>
        <dbReference type="SAM" id="Phobius"/>
    </source>
</evidence>
<dbReference type="Pfam" id="PF03793">
    <property type="entry name" value="PASTA"/>
    <property type="match status" value="1"/>
</dbReference>
<keyword evidence="2" id="KW-0121">Carboxypeptidase</keyword>
<feature type="transmembrane region" description="Helical" evidence="4">
    <location>
        <begin position="15"/>
        <end position="35"/>
    </location>
</feature>
<organism evidence="6 7">
    <name type="scientific">Spirosoma oryzae</name>
    <dbReference type="NCBI Taxonomy" id="1469603"/>
    <lineage>
        <taxon>Bacteria</taxon>
        <taxon>Pseudomonadati</taxon>
        <taxon>Bacteroidota</taxon>
        <taxon>Cytophagia</taxon>
        <taxon>Cytophagales</taxon>
        <taxon>Cytophagaceae</taxon>
        <taxon>Spirosoma</taxon>
    </lineage>
</organism>
<protein>
    <submittedName>
        <fullName evidence="6">Cell division protein FtsI (Penicillin-binding protein 3)</fullName>
    </submittedName>
</protein>
<dbReference type="GO" id="GO:0004180">
    <property type="term" value="F:carboxypeptidase activity"/>
    <property type="evidence" value="ECO:0007669"/>
    <property type="project" value="UniProtKB-KW"/>
</dbReference>
<evidence type="ECO:0000256" key="2">
    <source>
        <dbReference type="ARBA" id="ARBA00022645"/>
    </source>
</evidence>
<dbReference type="Pfam" id="PF03717">
    <property type="entry name" value="PBP_dimer"/>
    <property type="match status" value="1"/>
</dbReference>
<dbReference type="Gene3D" id="3.30.450.330">
    <property type="match status" value="1"/>
</dbReference>
<evidence type="ECO:0000259" key="5">
    <source>
        <dbReference type="PROSITE" id="PS51178"/>
    </source>
</evidence>
<dbReference type="GO" id="GO:0008658">
    <property type="term" value="F:penicillin binding"/>
    <property type="evidence" value="ECO:0007669"/>
    <property type="project" value="InterPro"/>
</dbReference>
<evidence type="ECO:0000256" key="3">
    <source>
        <dbReference type="ARBA" id="ARBA00023136"/>
    </source>
</evidence>
<dbReference type="PANTHER" id="PTHR30627:SF1">
    <property type="entry name" value="PEPTIDOGLYCAN D,D-TRANSPEPTIDASE FTSI"/>
    <property type="match status" value="1"/>
</dbReference>
<dbReference type="CDD" id="cd06575">
    <property type="entry name" value="PASTA_Pbp2x-like_2"/>
    <property type="match status" value="1"/>
</dbReference>
<dbReference type="GO" id="GO:0005886">
    <property type="term" value="C:plasma membrane"/>
    <property type="evidence" value="ECO:0007669"/>
    <property type="project" value="TreeGrafter"/>
</dbReference>
<dbReference type="SUPFAM" id="SSF54184">
    <property type="entry name" value="Penicillin-binding protein 2x (pbp-2x), c-terminal domain"/>
    <property type="match status" value="1"/>
</dbReference>
<keyword evidence="2" id="KW-0378">Hydrolase</keyword>
<dbReference type="PROSITE" id="PS51178">
    <property type="entry name" value="PASTA"/>
    <property type="match status" value="1"/>
</dbReference>
<dbReference type="Gene3D" id="3.90.1310.10">
    <property type="entry name" value="Penicillin-binding protein 2a (Domain 2)"/>
    <property type="match status" value="1"/>
</dbReference>
<dbReference type="InterPro" id="IPR012338">
    <property type="entry name" value="Beta-lactam/transpept-like"/>
</dbReference>
<dbReference type="PANTHER" id="PTHR30627">
    <property type="entry name" value="PEPTIDOGLYCAN D,D-TRANSPEPTIDASE"/>
    <property type="match status" value="1"/>
</dbReference>